<dbReference type="InterPro" id="IPR027417">
    <property type="entry name" value="P-loop_NTPase"/>
</dbReference>
<evidence type="ECO:0000259" key="2">
    <source>
        <dbReference type="Pfam" id="PF00308"/>
    </source>
</evidence>
<dbReference type="AlphaFoldDB" id="A0A318D531"/>
<keyword evidence="5" id="KW-1185">Reference proteome</keyword>
<dbReference type="RefSeq" id="WP_110200798.1">
    <property type="nucleotide sequence ID" value="NZ_QICH01000002.1"/>
</dbReference>
<protein>
    <submittedName>
        <fullName evidence="4">DnaA regulatory inactivator Hda</fullName>
    </submittedName>
</protein>
<organism evidence="4 5">
    <name type="scientific">Kangiella spongicola</name>
    <dbReference type="NCBI Taxonomy" id="796379"/>
    <lineage>
        <taxon>Bacteria</taxon>
        <taxon>Pseudomonadati</taxon>
        <taxon>Pseudomonadota</taxon>
        <taxon>Gammaproteobacteria</taxon>
        <taxon>Kangiellales</taxon>
        <taxon>Kangiellaceae</taxon>
        <taxon>Kangiella</taxon>
    </lineage>
</organism>
<accession>A0A318D531</accession>
<dbReference type="Gene3D" id="1.10.8.60">
    <property type="match status" value="1"/>
</dbReference>
<comment type="caution">
    <text evidence="4">The sequence shown here is derived from an EMBL/GenBank/DDBJ whole genome shotgun (WGS) entry which is preliminary data.</text>
</comment>
<sequence>MQQLPLDIEIKAESTFGNFVAGGEANSQLVSMLQQTAQGQSDFIFVYGEAGTGRTHLLQAFTHRFSEAFPQKLVAYLPLDNQQLVPAMVDGLAGFDAVCLDGIEHCLGDKAWETAFFNLYNQLKEQSKTFIIAANQSPQNLEFALADLKSRFSAMLIHAIQPLSDDDKRRFLQTKAKERGLELSEEVATYLLSRQQRDLPHLVELLEQLDHASLQAKRRLTIPFVKQVLEL</sequence>
<keyword evidence="1" id="KW-0235">DNA replication</keyword>
<dbReference type="OrthoDB" id="9784878at2"/>
<dbReference type="Pfam" id="PF00308">
    <property type="entry name" value="Bac_DnaA"/>
    <property type="match status" value="1"/>
</dbReference>
<evidence type="ECO:0000259" key="3">
    <source>
        <dbReference type="Pfam" id="PF22688"/>
    </source>
</evidence>
<dbReference type="InterPro" id="IPR055199">
    <property type="entry name" value="Hda_lid"/>
</dbReference>
<dbReference type="Proteomes" id="UP000247689">
    <property type="component" value="Unassembled WGS sequence"/>
</dbReference>
<proteinExistence type="inferred from homology"/>
<evidence type="ECO:0000313" key="5">
    <source>
        <dbReference type="Proteomes" id="UP000247689"/>
    </source>
</evidence>
<dbReference type="EMBL" id="QICH01000002">
    <property type="protein sequence ID" value="PXF62995.1"/>
    <property type="molecule type" value="Genomic_DNA"/>
</dbReference>
<evidence type="ECO:0000313" key="4">
    <source>
        <dbReference type="EMBL" id="PXF62995.1"/>
    </source>
</evidence>
<dbReference type="InterPro" id="IPR017788">
    <property type="entry name" value="Hda"/>
</dbReference>
<dbReference type="SUPFAM" id="SSF52540">
    <property type="entry name" value="P-loop containing nucleoside triphosphate hydrolases"/>
    <property type="match status" value="1"/>
</dbReference>
<name>A0A318D531_9GAMM</name>
<dbReference type="Gene3D" id="3.40.50.300">
    <property type="entry name" value="P-loop containing nucleotide triphosphate hydrolases"/>
    <property type="match status" value="1"/>
</dbReference>
<dbReference type="PANTHER" id="PTHR30050">
    <property type="entry name" value="CHROMOSOMAL REPLICATION INITIATOR PROTEIN DNAA"/>
    <property type="match status" value="1"/>
</dbReference>
<comment type="similarity">
    <text evidence="1">Belongs to the DnaA family.</text>
</comment>
<dbReference type="InterPro" id="IPR020591">
    <property type="entry name" value="Chromosome_initiator_DnaA-like"/>
</dbReference>
<reference evidence="4 5" key="1">
    <citation type="submission" date="2018-05" db="EMBL/GenBank/DDBJ databases">
        <title>Kangiella spongicola genome sequence.</title>
        <authorList>
            <person name="Maclea K.S."/>
            <person name="Goen A.E."/>
            <person name="Kelley C."/>
            <person name="Underriner A."/>
            <person name="Silverwood T."/>
            <person name="Trachtenberg A.M."/>
        </authorList>
    </citation>
    <scope>NUCLEOTIDE SEQUENCE [LARGE SCALE GENOMIC DNA]</scope>
    <source>
        <strain evidence="4 5">ATCC BAA-2076</strain>
    </source>
</reference>
<dbReference type="Pfam" id="PF22688">
    <property type="entry name" value="Hda_lid"/>
    <property type="match status" value="1"/>
</dbReference>
<gene>
    <name evidence="4" type="primary">hda</name>
    <name evidence="4" type="ORF">DL796_05950</name>
</gene>
<dbReference type="InterPro" id="IPR013317">
    <property type="entry name" value="DnaA_dom"/>
</dbReference>
<dbReference type="GO" id="GO:0006270">
    <property type="term" value="P:DNA replication initiation"/>
    <property type="evidence" value="ECO:0007669"/>
    <property type="project" value="TreeGrafter"/>
</dbReference>
<feature type="domain" description="Hda lid" evidence="3">
    <location>
        <begin position="165"/>
        <end position="229"/>
    </location>
</feature>
<evidence type="ECO:0000256" key="1">
    <source>
        <dbReference type="RuleBase" id="RU004227"/>
    </source>
</evidence>
<dbReference type="NCBIfam" id="TIGR03420">
    <property type="entry name" value="DnaA_homol_Hda"/>
    <property type="match status" value="1"/>
</dbReference>
<dbReference type="PANTHER" id="PTHR30050:SF5">
    <property type="entry name" value="DNAA REGULATORY INACTIVATOR HDA"/>
    <property type="match status" value="1"/>
</dbReference>
<dbReference type="PRINTS" id="PR00051">
    <property type="entry name" value="DNAA"/>
</dbReference>
<feature type="domain" description="Chromosomal replication initiator protein DnaA ATPAse" evidence="2">
    <location>
        <begin position="12"/>
        <end position="157"/>
    </location>
</feature>
<dbReference type="GO" id="GO:0032297">
    <property type="term" value="P:negative regulation of DNA-templated DNA replication initiation"/>
    <property type="evidence" value="ECO:0007669"/>
    <property type="project" value="InterPro"/>
</dbReference>